<organism evidence="2 3">
    <name type="scientific">Streptomyces scopuliridis RB72</name>
    <dbReference type="NCBI Taxonomy" id="1440053"/>
    <lineage>
        <taxon>Bacteria</taxon>
        <taxon>Bacillati</taxon>
        <taxon>Actinomycetota</taxon>
        <taxon>Actinomycetes</taxon>
        <taxon>Kitasatosporales</taxon>
        <taxon>Streptomycetaceae</taxon>
        <taxon>Streptomyces</taxon>
    </lineage>
</organism>
<dbReference type="AlphaFoldDB" id="A0A2T7TEP0"/>
<evidence type="ECO:0000313" key="2">
    <source>
        <dbReference type="EMBL" id="PVE13568.1"/>
    </source>
</evidence>
<dbReference type="GeneID" id="95542973"/>
<gene>
    <name evidence="2" type="ORF">Y717_17160</name>
</gene>
<feature type="compositionally biased region" description="Low complexity" evidence="1">
    <location>
        <begin position="13"/>
        <end position="27"/>
    </location>
</feature>
<evidence type="ECO:0000256" key="1">
    <source>
        <dbReference type="SAM" id="MobiDB-lite"/>
    </source>
</evidence>
<evidence type="ECO:0000313" key="3">
    <source>
        <dbReference type="Proteomes" id="UP000245992"/>
    </source>
</evidence>
<reference evidence="2 3" key="1">
    <citation type="submission" date="2013-12" db="EMBL/GenBank/DDBJ databases">
        <title>Annotated genome of Streptomyces scopuliridis.</title>
        <authorList>
            <person name="Olson J.B."/>
        </authorList>
    </citation>
    <scope>NUCLEOTIDE SEQUENCE [LARGE SCALE GENOMIC DNA]</scope>
    <source>
        <strain evidence="2 3">RB72</strain>
    </source>
</reference>
<dbReference type="Proteomes" id="UP000245992">
    <property type="component" value="Unassembled WGS sequence"/>
</dbReference>
<dbReference type="OrthoDB" id="4305308at2"/>
<name>A0A2T7TEP0_9ACTN</name>
<protein>
    <submittedName>
        <fullName evidence="2">Uncharacterized protein</fullName>
    </submittedName>
</protein>
<dbReference type="EMBL" id="AZSP01000025">
    <property type="protein sequence ID" value="PVE13568.1"/>
    <property type="molecule type" value="Genomic_DNA"/>
</dbReference>
<feature type="region of interest" description="Disordered" evidence="1">
    <location>
        <begin position="1"/>
        <end position="27"/>
    </location>
</feature>
<dbReference type="Gene3D" id="2.30.30.40">
    <property type="entry name" value="SH3 Domains"/>
    <property type="match status" value="1"/>
</dbReference>
<dbReference type="RefSeq" id="WP_030354419.1">
    <property type="nucleotide sequence ID" value="NZ_AZSP01000025.1"/>
</dbReference>
<keyword evidence="3" id="KW-1185">Reference proteome</keyword>
<accession>A0A2T7TEP0</accession>
<dbReference type="STRING" id="1440053.GCA_000718095_05458"/>
<sequence>MAVEEVENGVRNAGETSAETSAGASSAETAVAVETLAAKRYAVHPDYRVNVRSGPGTNYSLVKVLPYGASVPINCQKPGEWVTGPYGTTNLWDNIANGQFVSDAYVYTGSSGYVAPRCA</sequence>
<comment type="caution">
    <text evidence="2">The sequence shown here is derived from an EMBL/GenBank/DDBJ whole genome shotgun (WGS) entry which is preliminary data.</text>
</comment>
<proteinExistence type="predicted"/>